<dbReference type="EMBL" id="MBPK01000040">
    <property type="protein sequence ID" value="PKT80892.1"/>
    <property type="molecule type" value="Genomic_DNA"/>
</dbReference>
<dbReference type="GeneID" id="97289622"/>
<dbReference type="AlphaFoldDB" id="A0A2N3PIX7"/>
<sequence length="246" mass="27895">MEHKESFKVAMRIAYNGGAFFGFQSQSNVQSVANVLEDVFKSVGVFSKIAASGRTDKGVHSSAQVISLEIPYFWKNLENLKVCLNAKLAPNLFIKHIWEVGDDFHARFSATRRGYCYVLSKHFSPFLTPFSLHYNLKNPNLIKQALKLLVGTHNFGAFKKQGSGEKSSVRSIFRADLREFKGFWILSFWGNGFLRSQVRLMVGFLLEIDKGNLTLEALEAQLNGEMRYRIPIAPNGLYLSRVDFNL</sequence>
<dbReference type="Gene3D" id="3.30.70.660">
    <property type="entry name" value="Pseudouridine synthase I, catalytic domain, C-terminal subdomain"/>
    <property type="match status" value="1"/>
</dbReference>
<dbReference type="GO" id="GO:0031119">
    <property type="term" value="P:tRNA pseudouridine synthesis"/>
    <property type="evidence" value="ECO:0007669"/>
    <property type="project" value="UniProtKB-UniRule"/>
</dbReference>
<dbReference type="InterPro" id="IPR020103">
    <property type="entry name" value="PsdUridine_synth_cat_dom_sf"/>
</dbReference>
<dbReference type="InterPro" id="IPR020095">
    <property type="entry name" value="PsdUridine_synth_TruA_C"/>
</dbReference>
<evidence type="ECO:0000313" key="9">
    <source>
        <dbReference type="EMBL" id="PKT80892.1"/>
    </source>
</evidence>
<feature type="active site" description="Nucleophile" evidence="4 5">
    <location>
        <position position="56"/>
    </location>
</feature>
<proteinExistence type="inferred from homology"/>
<gene>
    <name evidence="4" type="primary">truA</name>
    <name evidence="9" type="ORF">BCM31_02440</name>
</gene>
<evidence type="ECO:0000259" key="8">
    <source>
        <dbReference type="Pfam" id="PF01416"/>
    </source>
</evidence>
<dbReference type="PIRSF" id="PIRSF001430">
    <property type="entry name" value="tRNA_psdUrid_synth"/>
    <property type="match status" value="1"/>
</dbReference>
<dbReference type="PANTHER" id="PTHR11142">
    <property type="entry name" value="PSEUDOURIDYLATE SYNTHASE"/>
    <property type="match status" value="1"/>
</dbReference>
<dbReference type="NCBIfam" id="TIGR00071">
    <property type="entry name" value="hisT_truA"/>
    <property type="match status" value="1"/>
</dbReference>
<comment type="caution">
    <text evidence="4">Lacks conserved residue(s) required for the propagation of feature annotation.</text>
</comment>
<dbReference type="SUPFAM" id="SSF55120">
    <property type="entry name" value="Pseudouridine synthase"/>
    <property type="match status" value="1"/>
</dbReference>
<keyword evidence="2 4" id="KW-0819">tRNA processing</keyword>
<organism evidence="9 10">
    <name type="scientific">Helicobacter winghamensis</name>
    <dbReference type="NCBI Taxonomy" id="157268"/>
    <lineage>
        <taxon>Bacteria</taxon>
        <taxon>Pseudomonadati</taxon>
        <taxon>Campylobacterota</taxon>
        <taxon>Epsilonproteobacteria</taxon>
        <taxon>Campylobacterales</taxon>
        <taxon>Helicobacteraceae</taxon>
        <taxon>Helicobacter</taxon>
    </lineage>
</organism>
<dbReference type="RefSeq" id="WP_050754804.1">
    <property type="nucleotide sequence ID" value="NZ_CABKOI010000021.1"/>
</dbReference>
<feature type="binding site" evidence="4 6">
    <location>
        <position position="115"/>
    </location>
    <ligand>
        <name>substrate</name>
    </ligand>
</feature>
<comment type="caution">
    <text evidence="9">The sequence shown here is derived from an EMBL/GenBank/DDBJ whole genome shotgun (WGS) entry which is preliminary data.</text>
</comment>
<dbReference type="HAMAP" id="MF_00171">
    <property type="entry name" value="TruA"/>
    <property type="match status" value="1"/>
</dbReference>
<dbReference type="Proteomes" id="UP000233350">
    <property type="component" value="Unassembled WGS sequence"/>
</dbReference>
<dbReference type="InterPro" id="IPR001406">
    <property type="entry name" value="PsdUridine_synth_TruA"/>
</dbReference>
<dbReference type="GO" id="GO:0160147">
    <property type="term" value="F:tRNA pseudouridine(38-40) synthase activity"/>
    <property type="evidence" value="ECO:0007669"/>
    <property type="project" value="UniProtKB-EC"/>
</dbReference>
<accession>A0A2N3PIX7</accession>
<evidence type="ECO:0000313" key="10">
    <source>
        <dbReference type="Proteomes" id="UP000233350"/>
    </source>
</evidence>
<evidence type="ECO:0000256" key="4">
    <source>
        <dbReference type="HAMAP-Rule" id="MF_00171"/>
    </source>
</evidence>
<reference evidence="9 10" key="1">
    <citation type="submission" date="2016-07" db="EMBL/GenBank/DDBJ databases">
        <title>Detection of Helicobacter winghamensis from caecal content of red fox (Vulpes vulpes).</title>
        <authorList>
            <person name="Zanoni R.G."/>
            <person name="Florio D."/>
            <person name="Caffara M."/>
            <person name="Renzi M."/>
            <person name="Parisi A."/>
            <person name="Pasquali F."/>
            <person name="Manfreda G."/>
        </authorList>
    </citation>
    <scope>NUCLEOTIDE SEQUENCE [LARGE SCALE GENOMIC DNA]</scope>
    <source>
        <strain evidence="9 10">295_13</strain>
    </source>
</reference>
<dbReference type="PANTHER" id="PTHR11142:SF0">
    <property type="entry name" value="TRNA PSEUDOURIDINE SYNTHASE-LIKE 1"/>
    <property type="match status" value="1"/>
</dbReference>
<dbReference type="InterPro" id="IPR020097">
    <property type="entry name" value="PsdUridine_synth_TruA_a/b_dom"/>
</dbReference>
<dbReference type="InterPro" id="IPR020094">
    <property type="entry name" value="TruA/RsuA/RluB/E/F_N"/>
</dbReference>
<comment type="subunit">
    <text evidence="4">Homodimer.</text>
</comment>
<evidence type="ECO:0000256" key="7">
    <source>
        <dbReference type="RuleBase" id="RU003792"/>
    </source>
</evidence>
<comment type="catalytic activity">
    <reaction evidence="4 7">
        <text>uridine(38/39/40) in tRNA = pseudouridine(38/39/40) in tRNA</text>
        <dbReference type="Rhea" id="RHEA:22376"/>
        <dbReference type="Rhea" id="RHEA-COMP:10085"/>
        <dbReference type="Rhea" id="RHEA-COMP:10087"/>
        <dbReference type="ChEBI" id="CHEBI:65314"/>
        <dbReference type="ChEBI" id="CHEBI:65315"/>
        <dbReference type="EC" id="5.4.99.12"/>
    </reaction>
</comment>
<evidence type="ECO:0000256" key="1">
    <source>
        <dbReference type="ARBA" id="ARBA00009375"/>
    </source>
</evidence>
<feature type="domain" description="Pseudouridine synthase I TruA alpha/beta" evidence="8">
    <location>
        <begin position="145"/>
        <end position="245"/>
    </location>
</feature>
<evidence type="ECO:0000256" key="3">
    <source>
        <dbReference type="ARBA" id="ARBA00023235"/>
    </source>
</evidence>
<dbReference type="Gene3D" id="3.30.70.580">
    <property type="entry name" value="Pseudouridine synthase I, catalytic domain, N-terminal subdomain"/>
    <property type="match status" value="1"/>
</dbReference>
<dbReference type="EC" id="5.4.99.12" evidence="4"/>
<keyword evidence="3 4" id="KW-0413">Isomerase</keyword>
<evidence type="ECO:0000256" key="6">
    <source>
        <dbReference type="PIRSR" id="PIRSR001430-2"/>
    </source>
</evidence>
<dbReference type="GO" id="GO:0003723">
    <property type="term" value="F:RNA binding"/>
    <property type="evidence" value="ECO:0007669"/>
    <property type="project" value="InterPro"/>
</dbReference>
<comment type="function">
    <text evidence="4">Formation of pseudouridine at positions 38, 39 and 40 in the anticodon stem and loop of transfer RNAs.</text>
</comment>
<keyword evidence="10" id="KW-1185">Reference proteome</keyword>
<evidence type="ECO:0000256" key="5">
    <source>
        <dbReference type="PIRSR" id="PIRSR001430-1"/>
    </source>
</evidence>
<feature type="domain" description="Pseudouridine synthase I TruA alpha/beta" evidence="8">
    <location>
        <begin position="14"/>
        <end position="108"/>
    </location>
</feature>
<dbReference type="Pfam" id="PF01416">
    <property type="entry name" value="PseudoU_synth_1"/>
    <property type="match status" value="2"/>
</dbReference>
<name>A0A2N3PIX7_9HELI</name>
<dbReference type="STRING" id="556267.HWAG_00078"/>
<comment type="similarity">
    <text evidence="1 4 7">Belongs to the tRNA pseudouridine synthase TruA family.</text>
</comment>
<dbReference type="CDD" id="cd02570">
    <property type="entry name" value="PseudoU_synth_EcTruA"/>
    <property type="match status" value="1"/>
</dbReference>
<evidence type="ECO:0000256" key="2">
    <source>
        <dbReference type="ARBA" id="ARBA00022694"/>
    </source>
</evidence>
<protein>
    <recommendedName>
        <fullName evidence="4">tRNA pseudouridine synthase A</fullName>
        <ecNumber evidence="4">5.4.99.12</ecNumber>
    </recommendedName>
    <alternativeName>
        <fullName evidence="4">tRNA pseudouridine(38-40) synthase</fullName>
    </alternativeName>
    <alternativeName>
        <fullName evidence="4">tRNA pseudouridylate synthase I</fullName>
    </alternativeName>
    <alternativeName>
        <fullName evidence="4">tRNA-uridine isomerase I</fullName>
    </alternativeName>
</protein>
<dbReference type="OrthoDB" id="9811823at2"/>